<keyword evidence="2" id="KW-1185">Reference proteome</keyword>
<dbReference type="AlphaFoldDB" id="A0A086P6S5"/>
<protein>
    <submittedName>
        <fullName evidence="1">Uncharacterized protein</fullName>
    </submittedName>
</protein>
<dbReference type="Proteomes" id="UP000024284">
    <property type="component" value="Unassembled WGS sequence"/>
</dbReference>
<sequence>MAKLLLAKKLQWGYQAPEPRQGERRGPNSVGAVALSIIRAGDGNAAGNRDVFARVEVHGER</sequence>
<evidence type="ECO:0000313" key="2">
    <source>
        <dbReference type="Proteomes" id="UP000024284"/>
    </source>
</evidence>
<evidence type="ECO:0000313" key="1">
    <source>
        <dbReference type="EMBL" id="KFG89093.1"/>
    </source>
</evidence>
<gene>
    <name evidence="1" type="ORF">BV98_002920</name>
</gene>
<organism evidence="1 2">
    <name type="scientific">Sphingobium herbicidovorans (strain ATCC 700291 / DSM 11019 / CCUG 56400 / KCTC 2939 / LMG 18315 / NBRC 16415 / MH)</name>
    <name type="common">Sphingomonas herbicidovorans</name>
    <dbReference type="NCBI Taxonomy" id="1219045"/>
    <lineage>
        <taxon>Bacteria</taxon>
        <taxon>Pseudomonadati</taxon>
        <taxon>Pseudomonadota</taxon>
        <taxon>Alphaproteobacteria</taxon>
        <taxon>Sphingomonadales</taxon>
        <taxon>Sphingomonadaceae</taxon>
        <taxon>Sphingobium</taxon>
    </lineage>
</organism>
<accession>A0A086P6S5</accession>
<comment type="caution">
    <text evidence="1">The sequence shown here is derived from an EMBL/GenBank/DDBJ whole genome shotgun (WGS) entry which is preliminary data.</text>
</comment>
<name>A0A086P6S5_SPHHM</name>
<dbReference type="EMBL" id="JFZA02000034">
    <property type="protein sequence ID" value="KFG89093.1"/>
    <property type="molecule type" value="Genomic_DNA"/>
</dbReference>
<reference evidence="1" key="1">
    <citation type="submission" date="2014-08" db="EMBL/GenBank/DDBJ databases">
        <title>Draft genome sequences of Sphingobium herbicidovorans.</title>
        <authorList>
            <person name="Gan H.M."/>
            <person name="Gan H.Y."/>
            <person name="Savka M.A."/>
        </authorList>
    </citation>
    <scope>NUCLEOTIDE SEQUENCE [LARGE SCALE GENOMIC DNA]</scope>
    <source>
        <strain evidence="1">NBRC 16415</strain>
    </source>
</reference>
<proteinExistence type="predicted"/>